<dbReference type="Proteomes" id="UP001159427">
    <property type="component" value="Unassembled WGS sequence"/>
</dbReference>
<keyword evidence="2" id="KW-1185">Reference proteome</keyword>
<proteinExistence type="predicted"/>
<name>A0ABN8LJA7_9CNID</name>
<reference evidence="1 2" key="1">
    <citation type="submission" date="2022-05" db="EMBL/GenBank/DDBJ databases">
        <authorList>
            <consortium name="Genoscope - CEA"/>
            <person name="William W."/>
        </authorList>
    </citation>
    <scope>NUCLEOTIDE SEQUENCE [LARGE SCALE GENOMIC DNA]</scope>
</reference>
<comment type="caution">
    <text evidence="1">The sequence shown here is derived from an EMBL/GenBank/DDBJ whole genome shotgun (WGS) entry which is preliminary data.</text>
</comment>
<organism evidence="1 2">
    <name type="scientific">Porites evermanni</name>
    <dbReference type="NCBI Taxonomy" id="104178"/>
    <lineage>
        <taxon>Eukaryota</taxon>
        <taxon>Metazoa</taxon>
        <taxon>Cnidaria</taxon>
        <taxon>Anthozoa</taxon>
        <taxon>Hexacorallia</taxon>
        <taxon>Scleractinia</taxon>
        <taxon>Fungiina</taxon>
        <taxon>Poritidae</taxon>
        <taxon>Porites</taxon>
    </lineage>
</organism>
<gene>
    <name evidence="1" type="ORF">PEVE_00027589</name>
</gene>
<sequence length="144" mass="16615">MAYWKEMLLVYFIAFHRISAEGKRKEESAKKLYCFHCKSEISWDDCDKSSVQKGCLNDHVCLKLTAHRWETTNGTKTGRVLPFYARYCSPPEGCSTKQCEDISWNCQIVCCNQHMCNASNSIWLTKILFVAVQGLAIHKMLTTY</sequence>
<accession>A0ABN8LJA7</accession>
<dbReference type="EMBL" id="CALNXI010000038">
    <property type="protein sequence ID" value="CAH3016281.1"/>
    <property type="molecule type" value="Genomic_DNA"/>
</dbReference>
<evidence type="ECO:0000313" key="2">
    <source>
        <dbReference type="Proteomes" id="UP001159427"/>
    </source>
</evidence>
<evidence type="ECO:0000313" key="1">
    <source>
        <dbReference type="EMBL" id="CAH3016281.1"/>
    </source>
</evidence>
<protein>
    <submittedName>
        <fullName evidence="1">Uncharacterized protein</fullName>
    </submittedName>
</protein>